<keyword evidence="11" id="KW-1185">Reference proteome</keyword>
<evidence type="ECO:0000256" key="3">
    <source>
        <dbReference type="ARBA" id="ARBA00022801"/>
    </source>
</evidence>
<proteinExistence type="inferred from homology"/>
<feature type="active site" description="Proton donor/acceptor" evidence="6">
    <location>
        <position position="271"/>
    </location>
</feature>
<gene>
    <name evidence="10" type="ORF">AA309_04325</name>
</gene>
<evidence type="ECO:0000256" key="8">
    <source>
        <dbReference type="PIRSR" id="PIRSR038994-3"/>
    </source>
</evidence>
<dbReference type="STRING" id="1225564.AA309_04325"/>
<feature type="binding site" evidence="7">
    <location>
        <begin position="216"/>
        <end position="217"/>
    </location>
    <ligand>
        <name>substrate</name>
    </ligand>
</feature>
<comment type="similarity">
    <text evidence="1 5">Belongs to the metallo-dependent hydrolases superfamily. NagA family.</text>
</comment>
<organism evidence="10 11">
    <name type="scientific">Microvirga vignae</name>
    <dbReference type="NCBI Taxonomy" id="1225564"/>
    <lineage>
        <taxon>Bacteria</taxon>
        <taxon>Pseudomonadati</taxon>
        <taxon>Pseudomonadota</taxon>
        <taxon>Alphaproteobacteria</taxon>
        <taxon>Hyphomicrobiales</taxon>
        <taxon>Methylobacteriaceae</taxon>
        <taxon>Microvirga</taxon>
    </lineage>
</organism>
<feature type="domain" description="Amidohydrolase-related" evidence="9">
    <location>
        <begin position="51"/>
        <end position="374"/>
    </location>
</feature>
<dbReference type="Gene3D" id="2.30.40.10">
    <property type="entry name" value="Urease, subunit C, domain 1"/>
    <property type="match status" value="1"/>
</dbReference>
<dbReference type="PANTHER" id="PTHR11113:SF14">
    <property type="entry name" value="N-ACETYLGLUCOSAMINE-6-PHOSPHATE DEACETYLASE"/>
    <property type="match status" value="1"/>
</dbReference>
<dbReference type="GO" id="GO:0046872">
    <property type="term" value="F:metal ion binding"/>
    <property type="evidence" value="ECO:0007669"/>
    <property type="project" value="UniProtKB-KW"/>
</dbReference>
<keyword evidence="3 5" id="KW-0378">Hydrolase</keyword>
<dbReference type="PATRIC" id="fig|1225564.3.peg.1224"/>
<evidence type="ECO:0000256" key="7">
    <source>
        <dbReference type="PIRSR" id="PIRSR038994-2"/>
    </source>
</evidence>
<dbReference type="InterPro" id="IPR032466">
    <property type="entry name" value="Metal_Hydrolase"/>
</dbReference>
<evidence type="ECO:0000259" key="9">
    <source>
        <dbReference type="Pfam" id="PF01979"/>
    </source>
</evidence>
<evidence type="ECO:0000256" key="1">
    <source>
        <dbReference type="ARBA" id="ARBA00010716"/>
    </source>
</evidence>
<dbReference type="Pfam" id="PF01979">
    <property type="entry name" value="Amidohydro_1"/>
    <property type="match status" value="1"/>
</dbReference>
<dbReference type="GO" id="GO:0008448">
    <property type="term" value="F:N-acetylglucosamine-6-phosphate deacetylase activity"/>
    <property type="evidence" value="ECO:0007669"/>
    <property type="project" value="InterPro"/>
</dbReference>
<dbReference type="Proteomes" id="UP000035489">
    <property type="component" value="Unassembled WGS sequence"/>
</dbReference>
<dbReference type="SUPFAM" id="SSF51338">
    <property type="entry name" value="Composite domain of metallo-dependent hydrolases"/>
    <property type="match status" value="1"/>
</dbReference>
<dbReference type="Gene3D" id="3.20.20.140">
    <property type="entry name" value="Metal-dependent hydrolases"/>
    <property type="match status" value="1"/>
</dbReference>
<dbReference type="CDD" id="cd00854">
    <property type="entry name" value="NagA"/>
    <property type="match status" value="1"/>
</dbReference>
<feature type="binding site" evidence="7">
    <location>
        <position position="139"/>
    </location>
    <ligand>
        <name>substrate</name>
    </ligand>
</feature>
<feature type="binding site" evidence="7">
    <location>
        <position position="248"/>
    </location>
    <ligand>
        <name>substrate</name>
    </ligand>
</feature>
<dbReference type="PANTHER" id="PTHR11113">
    <property type="entry name" value="N-ACETYLGLUCOSAMINE-6-PHOSPHATE DEACETYLASE"/>
    <property type="match status" value="1"/>
</dbReference>
<evidence type="ECO:0000256" key="4">
    <source>
        <dbReference type="ARBA" id="ARBA00023277"/>
    </source>
</evidence>
<name>A0A0H1RGH5_9HYPH</name>
<evidence type="ECO:0000256" key="2">
    <source>
        <dbReference type="ARBA" id="ARBA00022723"/>
    </source>
</evidence>
<dbReference type="NCBIfam" id="TIGR00221">
    <property type="entry name" value="nagA"/>
    <property type="match status" value="1"/>
</dbReference>
<dbReference type="InterPro" id="IPR003764">
    <property type="entry name" value="GlcNAc_6-P_deAcase"/>
</dbReference>
<dbReference type="InterPro" id="IPR011059">
    <property type="entry name" value="Metal-dep_hydrolase_composite"/>
</dbReference>
<dbReference type="InterPro" id="IPR006680">
    <property type="entry name" value="Amidohydro-rel"/>
</dbReference>
<dbReference type="GO" id="GO:0006046">
    <property type="term" value="P:N-acetylglucosamine catabolic process"/>
    <property type="evidence" value="ECO:0007669"/>
    <property type="project" value="TreeGrafter"/>
</dbReference>
<evidence type="ECO:0000313" key="11">
    <source>
        <dbReference type="Proteomes" id="UP000035489"/>
    </source>
</evidence>
<feature type="binding site" evidence="7">
    <location>
        <position position="224"/>
    </location>
    <ligand>
        <name>substrate</name>
    </ligand>
</feature>
<dbReference type="AlphaFoldDB" id="A0A0H1RGH5"/>
<dbReference type="OrthoDB" id="9776488at2"/>
<reference evidence="10 11" key="1">
    <citation type="submission" date="2015-05" db="EMBL/GenBank/DDBJ databases">
        <title>Draft genome sequence of Microvirga vignae strain BR3299, a novel nitrogen fixing bacteria isolated from Brazil semi-aired region.</title>
        <authorList>
            <person name="Zilli J.E."/>
            <person name="Passos S.R."/>
            <person name="Leite J."/>
            <person name="Baldani J.I."/>
            <person name="Xavier G.R."/>
            <person name="Rumjaneck N.G."/>
            <person name="Simoes-Araujo J.L."/>
        </authorList>
    </citation>
    <scope>NUCLEOTIDE SEQUENCE [LARGE SCALE GENOMIC DNA]</scope>
    <source>
        <strain evidence="10 11">BR3299</strain>
    </source>
</reference>
<feature type="binding site" evidence="7">
    <location>
        <begin position="304"/>
        <end position="306"/>
    </location>
    <ligand>
        <name>substrate</name>
    </ligand>
</feature>
<accession>A0A0H1RGH5</accession>
<feature type="binding site" evidence="8">
    <location>
        <position position="213"/>
    </location>
    <ligand>
        <name>Zn(2+)</name>
        <dbReference type="ChEBI" id="CHEBI:29105"/>
    </ligand>
</feature>
<evidence type="ECO:0000256" key="5">
    <source>
        <dbReference type="PIRNR" id="PIRNR038994"/>
    </source>
</evidence>
<dbReference type="PIRSF" id="PIRSF038994">
    <property type="entry name" value="NagA"/>
    <property type="match status" value="1"/>
</dbReference>
<keyword evidence="2 8" id="KW-0479">Metal-binding</keyword>
<evidence type="ECO:0000256" key="6">
    <source>
        <dbReference type="PIRSR" id="PIRSR038994-1"/>
    </source>
</evidence>
<protein>
    <submittedName>
        <fullName evidence="10">N-acetylglucosamine 6-phosphate deacetylase</fullName>
    </submittedName>
</protein>
<sequence length="378" mass="40588">MPIALTGARVFDGTHMLEGRAVVIENGHIIAVPQERDLGAGIRRRAVAGLLAPGFIDVQVNGGGGVMFNDVRSVDGLKTIAAAHRKYGTTGLLPTFITDVREKMAEAVEAMRSALFMRVPGVLGIHLEGPFISPERKGVHNASFIRPMEEEDLDILRSLKEGRTLVTLAPERNSMESIAKLAAAGVLVCAGHTASDYETVMEAFRHGLRGFTHLYNAMPPLAGRDPGPVGAALDNRDTWCGLIVDGHHVSDAALRLAIAAKGTERMMIVTDAMSVTGTDMKSFELHGRTIYRKDGRLTTEDGTLAGSDLDMASAVRNSVERLGLGLSDVLRMASLVPATFLRLDRELGHIAPGFRADLVLLDEGLHVQETWIGGESLS</sequence>
<dbReference type="RefSeq" id="WP_047187764.1">
    <property type="nucleotide sequence ID" value="NZ_LCYG01000015.1"/>
</dbReference>
<keyword evidence="4 5" id="KW-0119">Carbohydrate metabolism</keyword>
<feature type="binding site" evidence="8">
    <location>
        <position position="192"/>
    </location>
    <ligand>
        <name>Zn(2+)</name>
        <dbReference type="ChEBI" id="CHEBI:29105"/>
    </ligand>
</feature>
<comment type="caution">
    <text evidence="10">The sequence shown here is derived from an EMBL/GenBank/DDBJ whole genome shotgun (WGS) entry which is preliminary data.</text>
</comment>
<evidence type="ECO:0000313" key="10">
    <source>
        <dbReference type="EMBL" id="KLK94199.1"/>
    </source>
</evidence>
<feature type="binding site" evidence="8">
    <location>
        <position position="128"/>
    </location>
    <ligand>
        <name>Zn(2+)</name>
        <dbReference type="ChEBI" id="CHEBI:29105"/>
    </ligand>
</feature>
<dbReference type="FunFam" id="3.20.20.140:FF:000004">
    <property type="entry name" value="N-acetylglucosamine-6-phosphate deacetylase"/>
    <property type="match status" value="1"/>
</dbReference>
<dbReference type="SUPFAM" id="SSF51556">
    <property type="entry name" value="Metallo-dependent hydrolases"/>
    <property type="match status" value="1"/>
</dbReference>
<comment type="cofactor">
    <cofactor evidence="8">
        <name>a divalent metal cation</name>
        <dbReference type="ChEBI" id="CHEBI:60240"/>
    </cofactor>
    <text evidence="8">Binds 1 divalent metal cation per subunit.</text>
</comment>
<dbReference type="Pfam" id="PF22643">
    <property type="entry name" value="NagA_N"/>
    <property type="match status" value="1"/>
</dbReference>
<dbReference type="EMBL" id="LCYG01000015">
    <property type="protein sequence ID" value="KLK94199.1"/>
    <property type="molecule type" value="Genomic_DNA"/>
</dbReference>